<reference evidence="2" key="1">
    <citation type="journal article" date="2015" name="MBio">
        <title>Genome-Resolved Metagenomic Analysis Reveals Roles for Candidate Phyla and Other Microbial Community Members in Biogeochemical Transformations in Oil Reservoirs.</title>
        <authorList>
            <person name="Hu P."/>
            <person name="Tom L."/>
            <person name="Singh A."/>
            <person name="Thomas B.C."/>
            <person name="Baker B.J."/>
            <person name="Piceno Y.M."/>
            <person name="Andersen G.L."/>
            <person name="Banfield J.F."/>
        </authorList>
    </citation>
    <scope>NUCLEOTIDE SEQUENCE [LARGE SCALE GENOMIC DNA]</scope>
</reference>
<feature type="non-terminal residue" evidence="1">
    <location>
        <position position="24"/>
    </location>
</feature>
<evidence type="ECO:0000313" key="1">
    <source>
        <dbReference type="EMBL" id="KUK36442.1"/>
    </source>
</evidence>
<evidence type="ECO:0000313" key="2">
    <source>
        <dbReference type="Proteomes" id="UP000053326"/>
    </source>
</evidence>
<name>A0A101FG75_9THEO</name>
<comment type="caution">
    <text evidence="1">The sequence shown here is derived from an EMBL/GenBank/DDBJ whole genome shotgun (WGS) entry which is preliminary data.</text>
</comment>
<protein>
    <submittedName>
        <fullName evidence="1">Uncharacterized protein</fullName>
    </submittedName>
</protein>
<dbReference type="Proteomes" id="UP000053326">
    <property type="component" value="Unassembled WGS sequence"/>
</dbReference>
<organism evidence="1 2">
    <name type="scientific">Thermacetogenium phaeum</name>
    <dbReference type="NCBI Taxonomy" id="85874"/>
    <lineage>
        <taxon>Bacteria</taxon>
        <taxon>Bacillati</taxon>
        <taxon>Bacillota</taxon>
        <taxon>Clostridia</taxon>
        <taxon>Thermoanaerobacterales</taxon>
        <taxon>Thermoanaerobacteraceae</taxon>
        <taxon>Thermacetogenium</taxon>
    </lineage>
</organism>
<sequence length="24" mass="2971">MADQNEQIQYEKRINHLKEALRRS</sequence>
<dbReference type="EMBL" id="LGFO01000093">
    <property type="protein sequence ID" value="KUK36442.1"/>
    <property type="molecule type" value="Genomic_DNA"/>
</dbReference>
<dbReference type="AlphaFoldDB" id="A0A101FG75"/>
<proteinExistence type="predicted"/>
<gene>
    <name evidence="1" type="ORF">XD66_0846</name>
</gene>
<accession>A0A101FG75</accession>